<feature type="region of interest" description="Disordered" evidence="6">
    <location>
        <begin position="249"/>
        <end position="278"/>
    </location>
</feature>
<comment type="caution">
    <text evidence="9">The sequence shown here is derived from an EMBL/GenBank/DDBJ whole genome shotgun (WGS) entry which is preliminary data.</text>
</comment>
<protein>
    <submittedName>
        <fullName evidence="9">MMRN1 protein</fullName>
    </submittedName>
</protein>
<dbReference type="EMBL" id="VZRT01002681">
    <property type="protein sequence ID" value="NWW38745.1"/>
    <property type="molecule type" value="Genomic_DNA"/>
</dbReference>
<keyword evidence="5" id="KW-0175">Coiled coil</keyword>
<feature type="non-terminal residue" evidence="9">
    <location>
        <position position="923"/>
    </location>
</feature>
<name>A0A7K6MPS8_PANBI</name>
<sequence>MKEIIFLLLLLHFHRGSTGFDTLGKPWTAGQGDEIQTSHSDSTPSLTTIRGSPHSEIQAAKPSASQGPPFASAGKTLGMTAVKKTSSPTISTPTNRSNGHSNGDSGRDKIGSSSHSKGTTLQSTAREIPPQKGVTAPGNRSVKQSYRSTGVTRSQQDANSKAPSFETTRGKNWCAYVHTRLIPTVVVDNLETFSSGRAKPCTWQIASCAQRSQTTTQQAYRIKHKIVTSLEWKCCPGYSGQNCQPKAQEQQSVIHSNQAESSRTVSERTPGALQDPSGPALFQKMSEKISSQEMKLTFLQKKVDSIAAAMNDVSKMLSSLEGKINEDKGRDFQSFLKVSCVHTFILHIIDQIIETAKRVYVDTDMAQIFKTMSSISGDLENTKELVKHLNETQNKFAQEKDSGPTELDILELKSHMVQMREEIALTCDKPVKALQEKQKSLEVNLEHQQSRSVIYYQSLNRTLTEMRDAHEQLLSAEQSSRQNLPSAEKVMEYNVTEYMITLHEKVKRQGMMVLEIYDNLRVQDSKISNLSVALEIQKDSVLGVCDDMLSESRTDFQAQLAVVQESVIALNKSLSAMFLPLGSKVDRMNEQINDLCYDMEILQPLIEQGVPFSLTSEYEQQIQAQEFKEKLENLTVVINRMSSAMKELAKTQEGLKNESQAYQELFESRVNECSMEIEDGLNKTMIVVNSAIDSIQDNYVLKDMLDALRNDTEGCCGRAEQLDSLLAFIPQFQQLNESLQSLLYNKRYEITSQVAPSFSDLPYKESDKSILHNFSRVFCILNDTSSKVEKQQQDISRLEEKLFDFVEGSKDHELRLLNVESKISKFLANNCVSLKKTQAASAEKEQVVSLQLQALSSRIKALEAKSIRFSNVIPLVNKTAHEAWGLCQDANNSIQKVNTSIPVLIKLAQPDIPLLQRGLQELI</sequence>
<evidence type="ECO:0000256" key="4">
    <source>
        <dbReference type="ARBA" id="ARBA00023157"/>
    </source>
</evidence>
<keyword evidence="4" id="KW-1015">Disulfide bond</keyword>
<feature type="compositionally biased region" description="Polar residues" evidence="6">
    <location>
        <begin position="34"/>
        <end position="50"/>
    </location>
</feature>
<dbReference type="GO" id="GO:0090051">
    <property type="term" value="P:negative regulation of cell migration involved in sprouting angiogenesis"/>
    <property type="evidence" value="ECO:0007669"/>
    <property type="project" value="TreeGrafter"/>
</dbReference>
<evidence type="ECO:0000256" key="5">
    <source>
        <dbReference type="SAM" id="Coils"/>
    </source>
</evidence>
<feature type="chain" id="PRO_5029886953" evidence="7">
    <location>
        <begin position="20"/>
        <end position="923"/>
    </location>
</feature>
<evidence type="ECO:0000256" key="2">
    <source>
        <dbReference type="ARBA" id="ARBA00022525"/>
    </source>
</evidence>
<dbReference type="GO" id="GO:0030948">
    <property type="term" value="P:negative regulation of vascular endothelial growth factor receptor signaling pathway"/>
    <property type="evidence" value="ECO:0007669"/>
    <property type="project" value="TreeGrafter"/>
</dbReference>
<evidence type="ECO:0000256" key="7">
    <source>
        <dbReference type="SAM" id="SignalP"/>
    </source>
</evidence>
<dbReference type="Proteomes" id="UP000545574">
    <property type="component" value="Unassembled WGS sequence"/>
</dbReference>
<dbReference type="Pfam" id="PF07546">
    <property type="entry name" value="EMI"/>
    <property type="match status" value="1"/>
</dbReference>
<dbReference type="GO" id="GO:0005576">
    <property type="term" value="C:extracellular region"/>
    <property type="evidence" value="ECO:0007669"/>
    <property type="project" value="UniProtKB-SubCell"/>
</dbReference>
<keyword evidence="10" id="KW-1185">Reference proteome</keyword>
<feature type="coiled-coil region" evidence="5">
    <location>
        <begin position="431"/>
        <end position="476"/>
    </location>
</feature>
<feature type="compositionally biased region" description="Low complexity" evidence="6">
    <location>
        <begin position="85"/>
        <end position="98"/>
    </location>
</feature>
<keyword evidence="2" id="KW-0964">Secreted</keyword>
<gene>
    <name evidence="9" type="primary">Mmrn1</name>
    <name evidence="9" type="ORF">PANBIA_R02595</name>
</gene>
<feature type="compositionally biased region" description="Polar residues" evidence="6">
    <location>
        <begin position="249"/>
        <end position="264"/>
    </location>
</feature>
<accession>A0A7K6MPS8</accession>
<organism evidence="9 10">
    <name type="scientific">Panurus biarmicus</name>
    <name type="common">Bearded tit</name>
    <dbReference type="NCBI Taxonomy" id="181101"/>
    <lineage>
        <taxon>Eukaryota</taxon>
        <taxon>Metazoa</taxon>
        <taxon>Chordata</taxon>
        <taxon>Craniata</taxon>
        <taxon>Vertebrata</taxon>
        <taxon>Euteleostomi</taxon>
        <taxon>Archelosauria</taxon>
        <taxon>Archosauria</taxon>
        <taxon>Dinosauria</taxon>
        <taxon>Saurischia</taxon>
        <taxon>Theropoda</taxon>
        <taxon>Coelurosauria</taxon>
        <taxon>Aves</taxon>
        <taxon>Neognathae</taxon>
        <taxon>Neoaves</taxon>
        <taxon>Telluraves</taxon>
        <taxon>Australaves</taxon>
        <taxon>Passeriformes</taxon>
        <taxon>Sylvioidea</taxon>
        <taxon>Sylviidae</taxon>
        <taxon>Sylviidae incertae sedis</taxon>
        <taxon>Panurus</taxon>
    </lineage>
</organism>
<dbReference type="InterPro" id="IPR050392">
    <property type="entry name" value="Collagen/C1q_domain"/>
</dbReference>
<dbReference type="PANTHER" id="PTHR15427">
    <property type="entry name" value="EMILIN ELASTIN MICROFIBRIL INTERFACE-LOCATED PROTEIN ELASTIN MICROFIBRIL INTERFACER"/>
    <property type="match status" value="1"/>
</dbReference>
<proteinExistence type="predicted"/>
<feature type="compositionally biased region" description="Polar residues" evidence="6">
    <location>
        <begin position="111"/>
        <end position="125"/>
    </location>
</feature>
<evidence type="ECO:0000259" key="8">
    <source>
        <dbReference type="PROSITE" id="PS51041"/>
    </source>
</evidence>
<dbReference type="PROSITE" id="PS51041">
    <property type="entry name" value="EMI"/>
    <property type="match status" value="1"/>
</dbReference>
<evidence type="ECO:0000256" key="3">
    <source>
        <dbReference type="ARBA" id="ARBA00022729"/>
    </source>
</evidence>
<evidence type="ECO:0000256" key="1">
    <source>
        <dbReference type="ARBA" id="ARBA00004613"/>
    </source>
</evidence>
<feature type="domain" description="EMI" evidence="8">
    <location>
        <begin position="170"/>
        <end position="245"/>
    </location>
</feature>
<feature type="region of interest" description="Disordered" evidence="6">
    <location>
        <begin position="25"/>
        <end position="165"/>
    </location>
</feature>
<keyword evidence="3 7" id="KW-0732">Signal</keyword>
<feature type="non-terminal residue" evidence="9">
    <location>
        <position position="1"/>
    </location>
</feature>
<feature type="compositionally biased region" description="Polar residues" evidence="6">
    <location>
        <begin position="141"/>
        <end position="165"/>
    </location>
</feature>
<evidence type="ECO:0000313" key="10">
    <source>
        <dbReference type="Proteomes" id="UP000545574"/>
    </source>
</evidence>
<feature type="coiled-coil region" evidence="5">
    <location>
        <begin position="624"/>
        <end position="665"/>
    </location>
</feature>
<comment type="subcellular location">
    <subcellularLocation>
        <location evidence="1">Secreted</location>
    </subcellularLocation>
</comment>
<feature type="signal peptide" evidence="7">
    <location>
        <begin position="1"/>
        <end position="19"/>
    </location>
</feature>
<dbReference type="AlphaFoldDB" id="A0A7K6MPS8"/>
<evidence type="ECO:0000313" key="9">
    <source>
        <dbReference type="EMBL" id="NWW38745.1"/>
    </source>
</evidence>
<dbReference type="PANTHER" id="PTHR15427:SF3">
    <property type="entry name" value="MULTIMERIN-1"/>
    <property type="match status" value="1"/>
</dbReference>
<evidence type="ECO:0000256" key="6">
    <source>
        <dbReference type="SAM" id="MobiDB-lite"/>
    </source>
</evidence>
<reference evidence="9 10" key="1">
    <citation type="submission" date="2019-09" db="EMBL/GenBank/DDBJ databases">
        <title>Bird 10,000 Genomes (B10K) Project - Family phase.</title>
        <authorList>
            <person name="Zhang G."/>
        </authorList>
    </citation>
    <scope>NUCLEOTIDE SEQUENCE [LARGE SCALE GENOMIC DNA]</scope>
    <source>
        <strain evidence="9">B10K-DU-030-18</strain>
    </source>
</reference>
<dbReference type="InterPro" id="IPR011489">
    <property type="entry name" value="EMI_domain"/>
</dbReference>